<dbReference type="Proteomes" id="UP000245138">
    <property type="component" value="Unassembled WGS sequence"/>
</dbReference>
<evidence type="ECO:0000313" key="2">
    <source>
        <dbReference type="Proteomes" id="UP000245138"/>
    </source>
</evidence>
<dbReference type="NCBIfam" id="TIGR01053">
    <property type="entry name" value="LSD1"/>
    <property type="match status" value="1"/>
</dbReference>
<evidence type="ECO:0000313" key="1">
    <source>
        <dbReference type="EMBL" id="PWC11179.1"/>
    </source>
</evidence>
<sequence length="13" mass="1412">MLPLPRGANAIRC</sequence>
<organism evidence="1 2">
    <name type="scientific">Brenneria roseae subsp. americana</name>
    <dbReference type="NCBI Taxonomy" id="1508507"/>
    <lineage>
        <taxon>Bacteria</taxon>
        <taxon>Pseudomonadati</taxon>
        <taxon>Pseudomonadota</taxon>
        <taxon>Gammaproteobacteria</taxon>
        <taxon>Enterobacterales</taxon>
        <taxon>Pectobacteriaceae</taxon>
        <taxon>Brenneria</taxon>
    </lineage>
</organism>
<gene>
    <name evidence="1" type="ORF">B4923_14260</name>
</gene>
<reference evidence="1 2" key="1">
    <citation type="submission" date="2018-04" db="EMBL/GenBank/DDBJ databases">
        <title>Brenneria corticis sp.nov.</title>
        <authorList>
            <person name="Li Y."/>
        </authorList>
    </citation>
    <scope>NUCLEOTIDE SEQUENCE [LARGE SCALE GENOMIC DNA]</scope>
    <source>
        <strain evidence="1 2">LMG 27715</strain>
    </source>
</reference>
<name>A0A2U1TP76_9GAMM</name>
<comment type="caution">
    <text evidence="1">The sequence shown here is derived from an EMBL/GenBank/DDBJ whole genome shotgun (WGS) entry which is preliminary data.</text>
</comment>
<protein>
    <submittedName>
        <fullName evidence="1">Uncharacterized protein</fullName>
    </submittedName>
</protein>
<proteinExistence type="predicted"/>
<keyword evidence="2" id="KW-1185">Reference proteome</keyword>
<accession>A0A2U1TP76</accession>
<dbReference type="EMBL" id="QDKJ01000011">
    <property type="protein sequence ID" value="PWC11179.1"/>
    <property type="molecule type" value="Genomic_DNA"/>
</dbReference>